<gene>
    <name evidence="2" type="ORF">BQ2448_1385</name>
</gene>
<sequence>MKRSTPVDEQAALLGSMAPPPYHIIDDESNQPPRVPSPAGTPIYYVCTPSTSLPHYPLPRVSSSPFSSMHRLPAGPSPFNALPLPIASALAHQQSLRHADARARGRVIRGVGVIVENEQGLERWTQHKWRGAKRWSQHHRWGVEPQLDGREKGRWSRPLSDDSLQVRMRTTGAPVASSTMTDDENAIVCAQTLSPSPEVPAMPSEPSEAISTKSTPAIAACR</sequence>
<organism evidence="2 3">
    <name type="scientific">Microbotryum intermedium</name>
    <dbReference type="NCBI Taxonomy" id="269621"/>
    <lineage>
        <taxon>Eukaryota</taxon>
        <taxon>Fungi</taxon>
        <taxon>Dikarya</taxon>
        <taxon>Basidiomycota</taxon>
        <taxon>Pucciniomycotina</taxon>
        <taxon>Microbotryomycetes</taxon>
        <taxon>Microbotryales</taxon>
        <taxon>Microbotryaceae</taxon>
        <taxon>Microbotryum</taxon>
    </lineage>
</organism>
<protein>
    <submittedName>
        <fullName evidence="2">BQ2448_1385 protein</fullName>
    </submittedName>
</protein>
<dbReference type="EMBL" id="FMSP01000005">
    <property type="protein sequence ID" value="SCV69991.1"/>
    <property type="molecule type" value="Genomic_DNA"/>
</dbReference>
<feature type="region of interest" description="Disordered" evidence="1">
    <location>
        <begin position="1"/>
        <end position="37"/>
    </location>
</feature>
<accession>A0A238FD01</accession>
<feature type="region of interest" description="Disordered" evidence="1">
    <location>
        <begin position="195"/>
        <end position="222"/>
    </location>
</feature>
<dbReference type="AlphaFoldDB" id="A0A238FD01"/>
<proteinExistence type="predicted"/>
<dbReference type="Proteomes" id="UP000198372">
    <property type="component" value="Unassembled WGS sequence"/>
</dbReference>
<evidence type="ECO:0000313" key="3">
    <source>
        <dbReference type="Proteomes" id="UP000198372"/>
    </source>
</evidence>
<dbReference type="OrthoDB" id="10301386at2759"/>
<keyword evidence="3" id="KW-1185">Reference proteome</keyword>
<evidence type="ECO:0000256" key="1">
    <source>
        <dbReference type="SAM" id="MobiDB-lite"/>
    </source>
</evidence>
<evidence type="ECO:0000313" key="2">
    <source>
        <dbReference type="EMBL" id="SCV69991.1"/>
    </source>
</evidence>
<name>A0A238FD01_9BASI</name>
<reference evidence="3" key="1">
    <citation type="submission" date="2016-09" db="EMBL/GenBank/DDBJ databases">
        <authorList>
            <person name="Jeantristanb JTB J.-T."/>
            <person name="Ricardo R."/>
        </authorList>
    </citation>
    <scope>NUCLEOTIDE SEQUENCE [LARGE SCALE GENOMIC DNA]</scope>
</reference>